<reference evidence="2" key="1">
    <citation type="journal article" date="2013" name="Science">
        <title>Comparative analysis of bat genomes provides insight into the evolution of flight and immunity.</title>
        <authorList>
            <person name="Zhang G."/>
            <person name="Cowled C."/>
            <person name="Shi Z."/>
            <person name="Huang Z."/>
            <person name="Bishop-Lilly K.A."/>
            <person name="Fang X."/>
            <person name="Wynne J.W."/>
            <person name="Xiong Z."/>
            <person name="Baker M.L."/>
            <person name="Zhao W."/>
            <person name="Tachedjian M."/>
            <person name="Zhu Y."/>
            <person name="Zhou P."/>
            <person name="Jiang X."/>
            <person name="Ng J."/>
            <person name="Yang L."/>
            <person name="Wu L."/>
            <person name="Xiao J."/>
            <person name="Feng Y."/>
            <person name="Chen Y."/>
            <person name="Sun X."/>
            <person name="Zhang Y."/>
            <person name="Marsh G.A."/>
            <person name="Crameri G."/>
            <person name="Broder C.C."/>
            <person name="Frey K.G."/>
            <person name="Wang L.F."/>
            <person name="Wang J."/>
        </authorList>
    </citation>
    <scope>NUCLEOTIDE SEQUENCE [LARGE SCALE GENOMIC DNA]</scope>
</reference>
<dbReference type="Proteomes" id="UP000010552">
    <property type="component" value="Unassembled WGS sequence"/>
</dbReference>
<dbReference type="AlphaFoldDB" id="L5KEJ5"/>
<protein>
    <submittedName>
        <fullName evidence="1">Zinc finger protein 620</fullName>
    </submittedName>
</protein>
<evidence type="ECO:0000313" key="2">
    <source>
        <dbReference type="Proteomes" id="UP000010552"/>
    </source>
</evidence>
<dbReference type="EMBL" id="KB030759">
    <property type="protein sequence ID" value="ELK10104.1"/>
    <property type="molecule type" value="Genomic_DNA"/>
</dbReference>
<accession>L5KEJ5</accession>
<proteinExistence type="predicted"/>
<name>L5KEJ5_PTEAL</name>
<sequence length="112" mass="12004">MKPGVTSHAPDSVVPAAFPFPKPDLRFQLEHGEAPQGLDPWTAIGREVLRDVCIAPPPLNSVPVVARPSLTRSSGIWASQKPPEVAARPSRAFVQPPAHRGLTLFSTLKNVA</sequence>
<organism evidence="1 2">
    <name type="scientific">Pteropus alecto</name>
    <name type="common">Black flying fox</name>
    <dbReference type="NCBI Taxonomy" id="9402"/>
    <lineage>
        <taxon>Eukaryota</taxon>
        <taxon>Metazoa</taxon>
        <taxon>Chordata</taxon>
        <taxon>Craniata</taxon>
        <taxon>Vertebrata</taxon>
        <taxon>Euteleostomi</taxon>
        <taxon>Mammalia</taxon>
        <taxon>Eutheria</taxon>
        <taxon>Laurasiatheria</taxon>
        <taxon>Chiroptera</taxon>
        <taxon>Yinpterochiroptera</taxon>
        <taxon>Pteropodoidea</taxon>
        <taxon>Pteropodidae</taxon>
        <taxon>Pteropodinae</taxon>
        <taxon>Pteropus</taxon>
    </lineage>
</organism>
<evidence type="ECO:0000313" key="1">
    <source>
        <dbReference type="EMBL" id="ELK10104.1"/>
    </source>
</evidence>
<gene>
    <name evidence="1" type="ORF">PAL_GLEAN10007751</name>
</gene>
<keyword evidence="2" id="KW-1185">Reference proteome</keyword>
<dbReference type="InParanoid" id="L5KEJ5"/>